<feature type="domain" description="C2H2-type" evidence="7">
    <location>
        <begin position="174"/>
        <end position="203"/>
    </location>
</feature>
<feature type="compositionally biased region" description="Polar residues" evidence="6">
    <location>
        <begin position="288"/>
        <end position="301"/>
    </location>
</feature>
<feature type="region of interest" description="Disordered" evidence="6">
    <location>
        <begin position="1461"/>
        <end position="1482"/>
    </location>
</feature>
<evidence type="ECO:0000259" key="7">
    <source>
        <dbReference type="PROSITE" id="PS50157"/>
    </source>
</evidence>
<feature type="compositionally biased region" description="Polar residues" evidence="6">
    <location>
        <begin position="326"/>
        <end position="339"/>
    </location>
</feature>
<evidence type="ECO:0000256" key="6">
    <source>
        <dbReference type="SAM" id="MobiDB-lite"/>
    </source>
</evidence>
<dbReference type="PROSITE" id="PS00028">
    <property type="entry name" value="ZINC_FINGER_C2H2_1"/>
    <property type="match status" value="2"/>
</dbReference>
<accession>A0A9Q1B2Z2</accession>
<feature type="region of interest" description="Disordered" evidence="6">
    <location>
        <begin position="318"/>
        <end position="339"/>
    </location>
</feature>
<protein>
    <recommendedName>
        <fullName evidence="7">C2H2-type domain-containing protein</fullName>
    </recommendedName>
</protein>
<keyword evidence="1" id="KW-0479">Metal-binding</keyword>
<evidence type="ECO:0000256" key="4">
    <source>
        <dbReference type="ARBA" id="ARBA00022833"/>
    </source>
</evidence>
<feature type="compositionally biased region" description="Polar residues" evidence="6">
    <location>
        <begin position="518"/>
        <end position="528"/>
    </location>
</feature>
<evidence type="ECO:0000256" key="1">
    <source>
        <dbReference type="ARBA" id="ARBA00022723"/>
    </source>
</evidence>
<dbReference type="FunFam" id="3.30.160.60:FF:000710">
    <property type="entry name" value="Zinc finger protein 768"/>
    <property type="match status" value="1"/>
</dbReference>
<evidence type="ECO:0000256" key="2">
    <source>
        <dbReference type="ARBA" id="ARBA00022737"/>
    </source>
</evidence>
<reference evidence="8" key="1">
    <citation type="journal article" date="2023" name="DNA Res.">
        <title>Chromosome-level genome assembly of Phrynocephalus forsythii using third-generation DNA sequencing and Hi-C analysis.</title>
        <authorList>
            <person name="Qi Y."/>
            <person name="Zhao W."/>
            <person name="Zhao Y."/>
            <person name="Niu C."/>
            <person name="Cao S."/>
            <person name="Zhang Y."/>
        </authorList>
    </citation>
    <scope>NUCLEOTIDE SEQUENCE</scope>
    <source>
        <tissue evidence="8">Muscle</tissue>
    </source>
</reference>
<dbReference type="EMBL" id="JAPFRF010000005">
    <property type="protein sequence ID" value="KAJ7332101.1"/>
    <property type="molecule type" value="Genomic_DNA"/>
</dbReference>
<keyword evidence="2" id="KW-0677">Repeat</keyword>
<feature type="region of interest" description="Disordered" evidence="6">
    <location>
        <begin position="505"/>
        <end position="530"/>
    </location>
</feature>
<feature type="compositionally biased region" description="Polar residues" evidence="6">
    <location>
        <begin position="695"/>
        <end position="709"/>
    </location>
</feature>
<proteinExistence type="predicted"/>
<dbReference type="SUPFAM" id="SSF57667">
    <property type="entry name" value="beta-beta-alpha zinc fingers"/>
    <property type="match status" value="1"/>
</dbReference>
<dbReference type="SMART" id="SM00355">
    <property type="entry name" value="ZnF_C2H2"/>
    <property type="match status" value="2"/>
</dbReference>
<dbReference type="GO" id="GO:0008270">
    <property type="term" value="F:zinc ion binding"/>
    <property type="evidence" value="ECO:0007669"/>
    <property type="project" value="UniProtKB-KW"/>
</dbReference>
<gene>
    <name evidence="8" type="ORF">JRQ81_014281</name>
</gene>
<feature type="compositionally biased region" description="Polar residues" evidence="6">
    <location>
        <begin position="1463"/>
        <end position="1476"/>
    </location>
</feature>
<keyword evidence="4" id="KW-0862">Zinc</keyword>
<feature type="region of interest" description="Disordered" evidence="6">
    <location>
        <begin position="277"/>
        <end position="301"/>
    </location>
</feature>
<dbReference type="OrthoDB" id="6077919at2759"/>
<dbReference type="InterPro" id="IPR036236">
    <property type="entry name" value="Znf_C2H2_sf"/>
</dbReference>
<dbReference type="PANTHER" id="PTHR47166">
    <property type="entry name" value="ZINC FINGER PROTEIN 831"/>
    <property type="match status" value="1"/>
</dbReference>
<dbReference type="Gene3D" id="3.30.160.60">
    <property type="entry name" value="Classic Zinc Finger"/>
    <property type="match status" value="2"/>
</dbReference>
<dbReference type="PROSITE" id="PS50157">
    <property type="entry name" value="ZINC_FINGER_C2H2_2"/>
    <property type="match status" value="2"/>
</dbReference>
<comment type="caution">
    <text evidence="8">The sequence shown here is derived from an EMBL/GenBank/DDBJ whole genome shotgun (WGS) entry which is preliminary data.</text>
</comment>
<sequence>MEAQRLPCPPVSLSDQPIQIGSCLRAIPASSDLSPNPAILQSEQAVSQTIYLKALTIPLYPPIQAECLQPNNKLLPDQTSISLDSSNVPLILNPLLQSEGMDPIQTVIQKEPGIISIVTGLPVFPQTFSPCSPLGSPGKCKNVGKCICKHCGRDCLKPSVLEKHIRSHTGERPFPCTTCGVAFKTQSNLYKHKRTQTHVNNARLSSESDSSSLLEDHQGAMVHKHTALITSEKHSRDTSGAAVNAVSLVSENQWMATDGSCPGGADQIGKEIVKDSANSLQRRKTQEQRSPTISKPSQLQRQQATYLEKLWDSRSPDHKLKKCESTDSGYFSRSDSVEQQMLSPSPLHSLCEHSTETEEDGNTATNNLRCIAGNISIMDTTEKATGTLTLEKKKLEEHISKLISHNKAVVDDTQLDSVRPRKTVLSKQGSIDVPMPYTYKDSFHFDLRPPDINRKKKLSLCSAKSTFTPVERAKPLFFHSVPTQFSTTVDCVPVTRSNSMPFIESTRRTQDRVDNLKGQPSTSTSPDTRFSGLLHGKNFAASVIDFPSNHPRALVRQAAVDDLALSNVNESSHSLEEIKNAKKLATGGEVPNTKCKKNSQRKLKMFSQEKWQVYGDETFKKIYQKMKSNQTTKKLKGNDVIDIPTSLSDGKGTVSCDDVPLARDNRGSTTDLLSSAIAVTAKLNTKESEDRRTSVNRSLPQDVSSQEGPNNIAEFMETSCAVNYGQHGEITKTFVMRRCTEMSVPKQDLSSNSQIVPLRASCQSSLEHQQSIGQKPKTHSDITSLHNSGLKEMQTQEELIKCVLLPEAISTSEGDGTAEKEGFQLTQKVSLSNQCNIEPVQEPQKVPSERKKLKVDKLKSKENIKLKSGLGTSRERTVNLLDLQTCDVVPTNSVHCSVKEERKAMVGRNISGSSTKCEATFQYPIMTSGDKNYVSDITHTSAISMLEHYRTEMTNKYAYSLYTWQRLTKQPCPIISRTGVLSKTENMAQTPTSAQHLIFDPVTPCLKKNDFLPKYILKYSQEIDKPDMPLILAEPENMSCISQPGTSNSSPFPINNDGLVSTSATDVFLCPLQLDMSNPSKTTEPRWDMQTVWKPLVVCPPAVLETTRIDKRCHLQNIRQKETMGDVRSAHSRDNLGAEKFTQEVGGHTIVCTSLTLGKKKCFTTVYAGGIFISSDKTGQSSSLQLIHSGNSSVLSVSSLVGRTVLCGNPEKIKDINSFKRLQDLPTNAGGNSGCLCHSSSMLYCHVLCTQEKEVSTASQCSAVSQAGNSQVSHMNLSFPTLNAEPQLTWCCLSRNLPLPIEQKGKKDSAYSFLHTCKNENISSKHCHSFCKMENSREVASGDRKMGALKTSIPLSPDGQQTEQLCPSAAGVDGLFKNIAKQAEGKGKLYKRWDYSINKAKRNHKRKKVKINQKWYKGSYGHSCVLPKTKQPNKQYWPSTRIVETPSSSNSHEHCTKCHCSPAASQGNNEDPQENSPVKEDKIKEGVLRSTCEYATLPNLPISTYSCPFATNAPAQKASCQDVCSLTKCQKDQQPNMESDHHCPSLRTCDFQLVNTSKSHPCNIMNLHLTSPLSVGSKAYCYKVESKHQHFPILEPSVPIMGRTGQPTDRHTPSVQTPCDVSLKSRMVAKTSVSNKSLPRPTQVQETKSSLSTLSCTDKTNYMNSDSSHKKFSKPECPPLKTSTSVSSGPLCRSSRIVEMMNKQTHVDYDNTSSSDDEDRLVIEI</sequence>
<dbReference type="PANTHER" id="PTHR47166:SF1">
    <property type="entry name" value="ZINC FINGER PROTEIN 831"/>
    <property type="match status" value="1"/>
</dbReference>
<evidence type="ECO:0000256" key="3">
    <source>
        <dbReference type="ARBA" id="ARBA00022771"/>
    </source>
</evidence>
<feature type="domain" description="C2H2-type" evidence="7">
    <location>
        <begin position="146"/>
        <end position="173"/>
    </location>
</feature>
<keyword evidence="3 5" id="KW-0863">Zinc-finger</keyword>
<feature type="region of interest" description="Disordered" evidence="6">
    <location>
        <begin position="1630"/>
        <end position="1690"/>
    </location>
</feature>
<dbReference type="InterPro" id="IPR013087">
    <property type="entry name" value="Znf_C2H2_type"/>
</dbReference>
<feature type="compositionally biased region" description="Basic and acidic residues" evidence="6">
    <location>
        <begin position="505"/>
        <end position="515"/>
    </location>
</feature>
<name>A0A9Q1B2Z2_9SAUR</name>
<feature type="compositionally biased region" description="Polar residues" evidence="6">
    <location>
        <begin position="1631"/>
        <end position="1666"/>
    </location>
</feature>
<evidence type="ECO:0000313" key="8">
    <source>
        <dbReference type="EMBL" id="KAJ7332101.1"/>
    </source>
</evidence>
<organism evidence="8 9">
    <name type="scientific">Phrynocephalus forsythii</name>
    <dbReference type="NCBI Taxonomy" id="171643"/>
    <lineage>
        <taxon>Eukaryota</taxon>
        <taxon>Metazoa</taxon>
        <taxon>Chordata</taxon>
        <taxon>Craniata</taxon>
        <taxon>Vertebrata</taxon>
        <taxon>Euteleostomi</taxon>
        <taxon>Lepidosauria</taxon>
        <taxon>Squamata</taxon>
        <taxon>Bifurcata</taxon>
        <taxon>Unidentata</taxon>
        <taxon>Episquamata</taxon>
        <taxon>Toxicofera</taxon>
        <taxon>Iguania</taxon>
        <taxon>Acrodonta</taxon>
        <taxon>Agamidae</taxon>
        <taxon>Agaminae</taxon>
        <taxon>Phrynocephalus</taxon>
    </lineage>
</organism>
<evidence type="ECO:0000313" key="9">
    <source>
        <dbReference type="Proteomes" id="UP001142489"/>
    </source>
</evidence>
<dbReference type="Proteomes" id="UP001142489">
    <property type="component" value="Unassembled WGS sequence"/>
</dbReference>
<keyword evidence="9" id="KW-1185">Reference proteome</keyword>
<evidence type="ECO:0000256" key="5">
    <source>
        <dbReference type="PROSITE-ProRule" id="PRU00042"/>
    </source>
</evidence>
<feature type="compositionally biased region" description="Basic and acidic residues" evidence="6">
    <location>
        <begin position="684"/>
        <end position="693"/>
    </location>
</feature>
<feature type="region of interest" description="Disordered" evidence="6">
    <location>
        <begin position="684"/>
        <end position="709"/>
    </location>
</feature>